<accession>A0ACB9ZU26</accession>
<name>A0ACB9ZU26_CATRO</name>
<comment type="caution">
    <text evidence="1">The sequence shown here is derived from an EMBL/GenBank/DDBJ whole genome shotgun (WGS) entry which is preliminary data.</text>
</comment>
<reference evidence="2" key="1">
    <citation type="journal article" date="2023" name="Nat. Plants">
        <title>Single-cell RNA sequencing provides a high-resolution roadmap for understanding the multicellular compartmentation of specialized metabolism.</title>
        <authorList>
            <person name="Sun S."/>
            <person name="Shen X."/>
            <person name="Li Y."/>
            <person name="Li Y."/>
            <person name="Wang S."/>
            <person name="Li R."/>
            <person name="Zhang H."/>
            <person name="Shen G."/>
            <person name="Guo B."/>
            <person name="Wei J."/>
            <person name="Xu J."/>
            <person name="St-Pierre B."/>
            <person name="Chen S."/>
            <person name="Sun C."/>
        </authorList>
    </citation>
    <scope>NUCLEOTIDE SEQUENCE [LARGE SCALE GENOMIC DNA]</scope>
</reference>
<proteinExistence type="predicted"/>
<sequence length="1123" mass="128350">MATTEQLMDGNGASCSKQVQMQSESLPTMMSSFFSFHLQSPESARIFDELPKATIIQVSRPDAADISPVMLTYTIEFQYKQFKWQLVKKASQVFILHFALKKRAFIEEIHEKQEQVREWLQNLGIGDQTAVVQEDDEPDDETTPLRSDPPRNDESVRNRDVPSSAALPIIRPALLRQHSMSDRAKVAMQGYLNHFLGNLDIVNSREVCKFLEVSKLSFSPEYGPKLKEEYVMVKHLPKIASDDDHRRCCACQWFNCCKDNWQKVWAVLKPGFLAFLKDPFDTQPLDIIVFDVLPASEGNGEGRVLLAKEVKDNNPLRHYFRVSCGVRSIKVRCKSNAKVKNWVSAINDAGLRPPEGWCHPHRYGSFAPPRGLTEDDSQAQWFIDGRAAFEAIALAIGEAKSEIFVCGWWLCPELYMRRPFHANASSRLDALLETKAKQGVQIYILLYKEVALALKINSVYSKRRLLGIHENVRVLRYPDHFSSGVYLWSHHEKIVIVDNQICFIGGLDLCFGRYDTSEHKVGDYPPLIWPGKDYYNPRESEPNSWEDTMKDQLNREKYPRMPWHDVHCALWGPPCRDIARHFVQRWNYAKRNKALYEETIPLLMPQHHMVIPHYMGMSRDDDNESKDMEIPNTDKSVKRQESFSSRSSFQDIPLLMPQEADGLDTFKGEPKLNGSNKEHGFYDQTSRMNNRNPFSFRKSKIEPLSADMPMKGFVDDKDASGMQQELSSMQSGIRAPHKEWWESQDRGGLVDLSDESGQVGPRVSCRCQVIRSVSQWSAGTSQIEDSIHNAYYSLIEKAEHFIYIENQFFISGLSGDEIIRNRVLEALHWRIMRAYNEKKCFRVIIVIPLLPGFQGGVDDAGAASVRAIMHWQYRTICRGPNSILKKLSDVIGPRVHDYISFYGLRSYGRLFDSGPVASSQVYVHSKIMIIDDCTALLGSANINDRSLLGSRDSEIGVVIEDKEFIDSSMGGKPWKAGKFAFSLRISLWSEHLGLRAGEVGQISDPVIDSTYRNIWMSTAKTNTMIYQDVFSCIPNDLIHSRISLRQCMVYWKEKLGHTTIDLGIAPPKLECYQDGDVKCTDPIERLQSVKGHLVSFPLDFMCKEDLRPVFNESEYYASAQVFH</sequence>
<organism evidence="1 2">
    <name type="scientific">Catharanthus roseus</name>
    <name type="common">Madagascar periwinkle</name>
    <name type="synonym">Vinca rosea</name>
    <dbReference type="NCBI Taxonomy" id="4058"/>
    <lineage>
        <taxon>Eukaryota</taxon>
        <taxon>Viridiplantae</taxon>
        <taxon>Streptophyta</taxon>
        <taxon>Embryophyta</taxon>
        <taxon>Tracheophyta</taxon>
        <taxon>Spermatophyta</taxon>
        <taxon>Magnoliopsida</taxon>
        <taxon>eudicotyledons</taxon>
        <taxon>Gunneridae</taxon>
        <taxon>Pentapetalae</taxon>
        <taxon>asterids</taxon>
        <taxon>lamiids</taxon>
        <taxon>Gentianales</taxon>
        <taxon>Apocynaceae</taxon>
        <taxon>Rauvolfioideae</taxon>
        <taxon>Vinceae</taxon>
        <taxon>Catharanthinae</taxon>
        <taxon>Catharanthus</taxon>
    </lineage>
</organism>
<protein>
    <submittedName>
        <fullName evidence="1">Uncharacterized protein</fullName>
    </submittedName>
</protein>
<dbReference type="EMBL" id="CM044708">
    <property type="protein sequence ID" value="KAI5650859.1"/>
    <property type="molecule type" value="Genomic_DNA"/>
</dbReference>
<evidence type="ECO:0000313" key="2">
    <source>
        <dbReference type="Proteomes" id="UP001060085"/>
    </source>
</evidence>
<gene>
    <name evidence="1" type="ORF">M9H77_36864</name>
</gene>
<evidence type="ECO:0000313" key="1">
    <source>
        <dbReference type="EMBL" id="KAI5650859.1"/>
    </source>
</evidence>
<dbReference type="Proteomes" id="UP001060085">
    <property type="component" value="Linkage Group LG08"/>
</dbReference>
<keyword evidence="2" id="KW-1185">Reference proteome</keyword>